<sequence>MTSVLLLDSRADEIVPVLHHEAPELELVLSNGTAEQAHGYPVWLGEPDVAAGLLAQGAKPKWLQSTWAGFRPLLAKGLPRDYRLSRAVGVFGQPIAEYVIAHMLKHELQLDERLLSQRQCEWNHRLPGSLAGRRVLIVGAGDIGCEVAGFLQPFGVALFGIVNKPRALPHFQRVVGIAELKTAVQDMDYVINILPDTTATTDIYHAGVFAAMKPSALFINVGRGTAVVDEDLLAALSTRQIAGAVLDVFRQEPLPAAHPFWQEPKLTLTGHIAGPMVPTLMGRLFLHNLARFREGGPLRGEVDFSREY</sequence>
<proteinExistence type="predicted"/>
<dbReference type="AlphaFoldDB" id="A0A2U1U1T1"/>
<keyword evidence="1" id="KW-0560">Oxidoreductase</keyword>
<evidence type="ECO:0000313" key="4">
    <source>
        <dbReference type="EMBL" id="PWC15572.1"/>
    </source>
</evidence>
<evidence type="ECO:0000256" key="1">
    <source>
        <dbReference type="ARBA" id="ARBA00023002"/>
    </source>
</evidence>
<dbReference type="Proteomes" id="UP000245138">
    <property type="component" value="Unassembled WGS sequence"/>
</dbReference>
<dbReference type="GO" id="GO:0016491">
    <property type="term" value="F:oxidoreductase activity"/>
    <property type="evidence" value="ECO:0007669"/>
    <property type="project" value="UniProtKB-KW"/>
</dbReference>
<name>A0A2U1U1T1_9GAMM</name>
<comment type="caution">
    <text evidence="4">The sequence shown here is derived from an EMBL/GenBank/DDBJ whole genome shotgun (WGS) entry which is preliminary data.</text>
</comment>
<keyword evidence="2" id="KW-0520">NAD</keyword>
<dbReference type="RefSeq" id="WP_109052335.1">
    <property type="nucleotide sequence ID" value="NZ_QDKJ01000001.1"/>
</dbReference>
<evidence type="ECO:0000256" key="2">
    <source>
        <dbReference type="ARBA" id="ARBA00023027"/>
    </source>
</evidence>
<dbReference type="Pfam" id="PF02826">
    <property type="entry name" value="2-Hacid_dh_C"/>
    <property type="match status" value="1"/>
</dbReference>
<evidence type="ECO:0000259" key="3">
    <source>
        <dbReference type="Pfam" id="PF02826"/>
    </source>
</evidence>
<dbReference type="CDD" id="cd05300">
    <property type="entry name" value="2-Hacid_dh_1"/>
    <property type="match status" value="1"/>
</dbReference>
<dbReference type="GO" id="GO:0051287">
    <property type="term" value="F:NAD binding"/>
    <property type="evidence" value="ECO:0007669"/>
    <property type="project" value="InterPro"/>
</dbReference>
<protein>
    <submittedName>
        <fullName evidence="4">D-2-hydroxyacid dehydrogenase</fullName>
    </submittedName>
</protein>
<dbReference type="Gene3D" id="3.40.50.720">
    <property type="entry name" value="NAD(P)-binding Rossmann-like Domain"/>
    <property type="match status" value="2"/>
</dbReference>
<organism evidence="4 5">
    <name type="scientific">Brenneria roseae subsp. americana</name>
    <dbReference type="NCBI Taxonomy" id="1508507"/>
    <lineage>
        <taxon>Bacteria</taxon>
        <taxon>Pseudomonadati</taxon>
        <taxon>Pseudomonadota</taxon>
        <taxon>Gammaproteobacteria</taxon>
        <taxon>Enterobacterales</taxon>
        <taxon>Pectobacteriaceae</taxon>
        <taxon>Brenneria</taxon>
    </lineage>
</organism>
<feature type="domain" description="D-isomer specific 2-hydroxyacid dehydrogenase NAD-binding" evidence="3">
    <location>
        <begin position="101"/>
        <end position="273"/>
    </location>
</feature>
<dbReference type="InterPro" id="IPR036291">
    <property type="entry name" value="NAD(P)-bd_dom_sf"/>
</dbReference>
<dbReference type="PANTHER" id="PTHR43333">
    <property type="entry name" value="2-HACID_DH_C DOMAIN-CONTAINING PROTEIN"/>
    <property type="match status" value="1"/>
</dbReference>
<gene>
    <name evidence="4" type="ORF">B4923_00155</name>
</gene>
<dbReference type="InterPro" id="IPR006140">
    <property type="entry name" value="D-isomer_DH_NAD-bd"/>
</dbReference>
<evidence type="ECO:0000313" key="5">
    <source>
        <dbReference type="Proteomes" id="UP000245138"/>
    </source>
</evidence>
<keyword evidence="5" id="KW-1185">Reference proteome</keyword>
<accession>A0A2U1U1T1</accession>
<dbReference type="EMBL" id="QDKJ01000001">
    <property type="protein sequence ID" value="PWC15572.1"/>
    <property type="molecule type" value="Genomic_DNA"/>
</dbReference>
<dbReference type="PANTHER" id="PTHR43333:SF1">
    <property type="entry name" value="D-ISOMER SPECIFIC 2-HYDROXYACID DEHYDROGENASE NAD-BINDING DOMAIN-CONTAINING PROTEIN"/>
    <property type="match status" value="1"/>
</dbReference>
<dbReference type="SUPFAM" id="SSF51735">
    <property type="entry name" value="NAD(P)-binding Rossmann-fold domains"/>
    <property type="match status" value="1"/>
</dbReference>
<reference evidence="4 5" key="1">
    <citation type="submission" date="2018-04" db="EMBL/GenBank/DDBJ databases">
        <title>Brenneria corticis sp.nov.</title>
        <authorList>
            <person name="Li Y."/>
        </authorList>
    </citation>
    <scope>NUCLEOTIDE SEQUENCE [LARGE SCALE GENOMIC DNA]</scope>
    <source>
        <strain evidence="4 5">LMG 27715</strain>
    </source>
</reference>
<dbReference type="OrthoDB" id="9787219at2"/>